<organism evidence="2">
    <name type="scientific">Cacopsylla melanoneura</name>
    <dbReference type="NCBI Taxonomy" id="428564"/>
    <lineage>
        <taxon>Eukaryota</taxon>
        <taxon>Metazoa</taxon>
        <taxon>Ecdysozoa</taxon>
        <taxon>Arthropoda</taxon>
        <taxon>Hexapoda</taxon>
        <taxon>Insecta</taxon>
        <taxon>Pterygota</taxon>
        <taxon>Neoptera</taxon>
        <taxon>Paraneoptera</taxon>
        <taxon>Hemiptera</taxon>
        <taxon>Sternorrhyncha</taxon>
        <taxon>Psylloidea</taxon>
        <taxon>Psyllidae</taxon>
        <taxon>Psyllinae</taxon>
        <taxon>Cacopsylla</taxon>
    </lineage>
</organism>
<feature type="signal peptide" evidence="1">
    <location>
        <begin position="1"/>
        <end position="20"/>
    </location>
</feature>
<dbReference type="EMBL" id="HBUF01151162">
    <property type="protein sequence ID" value="CAG6648308.1"/>
    <property type="molecule type" value="Transcribed_RNA"/>
</dbReference>
<dbReference type="EMBL" id="HBUF01151163">
    <property type="protein sequence ID" value="CAG6648312.1"/>
    <property type="molecule type" value="Transcribed_RNA"/>
</dbReference>
<sequence>MPTPYFSFTLVCFQLWCVRGHWSGSLISSGHFHCYFVLSEVSWFGQWNCHLRECPWINLSASVPALSTRNLRISRSGSHHGGYYTQCMGRSHALPTCVMAHEEGRRLQNFNFARRY</sequence>
<dbReference type="EMBL" id="HBUF01151164">
    <property type="protein sequence ID" value="CAG6648316.1"/>
    <property type="molecule type" value="Transcribed_RNA"/>
</dbReference>
<feature type="chain" id="PRO_5036261868" description="Secreted protein" evidence="1">
    <location>
        <begin position="21"/>
        <end position="116"/>
    </location>
</feature>
<dbReference type="EMBL" id="HBUF01151161">
    <property type="protein sequence ID" value="CAG6648304.1"/>
    <property type="molecule type" value="Transcribed_RNA"/>
</dbReference>
<evidence type="ECO:0000313" key="2">
    <source>
        <dbReference type="EMBL" id="CAG6648316.1"/>
    </source>
</evidence>
<dbReference type="EMBL" id="HBUF01151160">
    <property type="protein sequence ID" value="CAG6648300.1"/>
    <property type="molecule type" value="Transcribed_RNA"/>
</dbReference>
<reference evidence="2" key="1">
    <citation type="submission" date="2021-05" db="EMBL/GenBank/DDBJ databases">
        <authorList>
            <person name="Alioto T."/>
            <person name="Alioto T."/>
            <person name="Gomez Garrido J."/>
        </authorList>
    </citation>
    <scope>NUCLEOTIDE SEQUENCE</scope>
</reference>
<name>A0A8D8RDI7_9HEMI</name>
<keyword evidence="1" id="KW-0732">Signal</keyword>
<accession>A0A8D8RDI7</accession>
<dbReference type="AlphaFoldDB" id="A0A8D8RDI7"/>
<protein>
    <recommendedName>
        <fullName evidence="3">Secreted protein</fullName>
    </recommendedName>
</protein>
<proteinExistence type="predicted"/>
<evidence type="ECO:0008006" key="3">
    <source>
        <dbReference type="Google" id="ProtNLM"/>
    </source>
</evidence>
<evidence type="ECO:0000256" key="1">
    <source>
        <dbReference type="SAM" id="SignalP"/>
    </source>
</evidence>